<dbReference type="RefSeq" id="WP_205393937.1">
    <property type="nucleotide sequence ID" value="NZ_JAMBEC010000032.1"/>
</dbReference>
<reference evidence="1" key="1">
    <citation type="submission" date="2022-04" db="EMBL/GenBank/DDBJ databases">
        <title>Genomic comparison of 19 strains of Xanthomonas nasturtii, a newly emerging watercress pathogen.</title>
        <authorList>
            <person name="Harrison J."/>
            <person name="Greer S."/>
            <person name="Hussain R."/>
            <person name="Lascelles D."/>
            <person name="Roberts M."/>
            <person name="Carter B."/>
            <person name="Bryning A."/>
            <person name="Carroll S."/>
            <person name="Aspin A."/>
            <person name="Cruz L."/>
            <person name="Cruz J."/>
            <person name="Grant M."/>
            <person name="Vicente J."/>
            <person name="Studholme D.J."/>
        </authorList>
    </citation>
    <scope>NUCLEOTIDE SEQUENCE</scope>
    <source>
        <strain evidence="1">10016B</strain>
    </source>
</reference>
<evidence type="ECO:0000313" key="1">
    <source>
        <dbReference type="EMBL" id="MCL1553175.1"/>
    </source>
</evidence>
<proteinExistence type="predicted"/>
<evidence type="ECO:0008006" key="3">
    <source>
        <dbReference type="Google" id="ProtNLM"/>
    </source>
</evidence>
<organism evidence="1 2">
    <name type="scientific">Xanthomonas nasturtii</name>
    <dbReference type="NCBI Taxonomy" id="1843581"/>
    <lineage>
        <taxon>Bacteria</taxon>
        <taxon>Pseudomonadati</taxon>
        <taxon>Pseudomonadota</taxon>
        <taxon>Gammaproteobacteria</taxon>
        <taxon>Lysobacterales</taxon>
        <taxon>Lysobacteraceae</taxon>
        <taxon>Xanthomonas</taxon>
    </lineage>
</organism>
<gene>
    <name evidence="1" type="ORF">M3O51_18175</name>
</gene>
<evidence type="ECO:0000313" key="2">
    <source>
        <dbReference type="Proteomes" id="UP001167357"/>
    </source>
</evidence>
<keyword evidence="2" id="KW-1185">Reference proteome</keyword>
<name>A0ABT0LUZ9_9XANT</name>
<dbReference type="EMBL" id="JAMBED010000059">
    <property type="protein sequence ID" value="MCL1553175.1"/>
    <property type="molecule type" value="Genomic_DNA"/>
</dbReference>
<sequence length="86" mass="9549">MANVHELARGNKRLKTLIEFALAEGWHIQRTQGGHLKFTKVGCAPIYTSSTASDHRASLNARAQLRRAEREAEDAVAISGERKRHG</sequence>
<protein>
    <recommendedName>
        <fullName evidence="3">Type II toxin-antitoxin system HicA family toxin</fullName>
    </recommendedName>
</protein>
<comment type="caution">
    <text evidence="1">The sequence shown here is derived from an EMBL/GenBank/DDBJ whole genome shotgun (WGS) entry which is preliminary data.</text>
</comment>
<accession>A0ABT0LUZ9</accession>
<dbReference type="Proteomes" id="UP001167357">
    <property type="component" value="Unassembled WGS sequence"/>
</dbReference>